<keyword evidence="3" id="KW-1185">Reference proteome</keyword>
<evidence type="ECO:0000313" key="3">
    <source>
        <dbReference type="Proteomes" id="UP000467841"/>
    </source>
</evidence>
<dbReference type="Proteomes" id="UP000467841">
    <property type="component" value="Unassembled WGS sequence"/>
</dbReference>
<comment type="caution">
    <text evidence="2">The sequence shown here is derived from an EMBL/GenBank/DDBJ whole genome shotgun (WGS) entry which is preliminary data.</text>
</comment>
<reference evidence="2" key="1">
    <citation type="submission" date="2020-01" db="EMBL/GenBank/DDBJ databases">
        <authorList>
            <person name="Mishra B."/>
        </authorList>
    </citation>
    <scope>NUCLEOTIDE SEQUENCE [LARGE SCALE GENOMIC DNA]</scope>
</reference>
<keyword evidence="1" id="KW-0694">RNA-binding</keyword>
<evidence type="ECO:0000256" key="1">
    <source>
        <dbReference type="ARBA" id="ARBA00022884"/>
    </source>
</evidence>
<dbReference type="InterPro" id="IPR012677">
    <property type="entry name" value="Nucleotide-bd_a/b_plait_sf"/>
</dbReference>
<dbReference type="SUPFAM" id="SSF54928">
    <property type="entry name" value="RNA-binding domain, RBD"/>
    <property type="match status" value="2"/>
</dbReference>
<dbReference type="OrthoDB" id="1085271at2759"/>
<protein>
    <recommendedName>
        <fullName evidence="4">RRM domain-containing protein</fullName>
    </recommendedName>
</protein>
<dbReference type="EMBL" id="CACVBM020001607">
    <property type="protein sequence ID" value="CAA7055439.1"/>
    <property type="molecule type" value="Genomic_DNA"/>
</dbReference>
<proteinExistence type="predicted"/>
<evidence type="ECO:0008006" key="4">
    <source>
        <dbReference type="Google" id="ProtNLM"/>
    </source>
</evidence>
<gene>
    <name evidence="2" type="ORF">MERR_LOCUS42675</name>
</gene>
<organism evidence="2 3">
    <name type="scientific">Microthlaspi erraticum</name>
    <dbReference type="NCBI Taxonomy" id="1685480"/>
    <lineage>
        <taxon>Eukaryota</taxon>
        <taxon>Viridiplantae</taxon>
        <taxon>Streptophyta</taxon>
        <taxon>Embryophyta</taxon>
        <taxon>Tracheophyta</taxon>
        <taxon>Spermatophyta</taxon>
        <taxon>Magnoliopsida</taxon>
        <taxon>eudicotyledons</taxon>
        <taxon>Gunneridae</taxon>
        <taxon>Pentapetalae</taxon>
        <taxon>rosids</taxon>
        <taxon>malvids</taxon>
        <taxon>Brassicales</taxon>
        <taxon>Brassicaceae</taxon>
        <taxon>Coluteocarpeae</taxon>
        <taxon>Microthlaspi</taxon>
    </lineage>
</organism>
<dbReference type="InterPro" id="IPR035979">
    <property type="entry name" value="RBD_domain_sf"/>
</dbReference>
<dbReference type="GO" id="GO:0008143">
    <property type="term" value="F:poly(A) binding"/>
    <property type="evidence" value="ECO:0007669"/>
    <property type="project" value="TreeGrafter"/>
</dbReference>
<accession>A0A6D2L2D0</accession>
<evidence type="ECO:0000313" key="2">
    <source>
        <dbReference type="EMBL" id="CAA7055439.1"/>
    </source>
</evidence>
<dbReference type="PANTHER" id="PTHR23236">
    <property type="entry name" value="EUKARYOTIC TRANSLATION INITIATION FACTOR 4B/4H"/>
    <property type="match status" value="1"/>
</dbReference>
<dbReference type="AlphaFoldDB" id="A0A6D2L2D0"/>
<name>A0A6D2L2D0_9BRAS</name>
<dbReference type="PANTHER" id="PTHR23236:SF103">
    <property type="entry name" value="RNA-BINDING (RRM_RBD_RNP MOTIFS) FAMILY PROTEIN"/>
    <property type="match status" value="1"/>
</dbReference>
<sequence length="284" mass="31207">MDESANKGKKLKVIKKKRGMKLKRCSASIPEPKASGIGRTSFDARDDGWFSAIPKPKYSAEYEALIRTKLADKLAKERDAAIQEPKASDIGRISVMGFEGHDREGVKSALREHFASCGKISDVYINLKTKNPIVAHIYFVGEGAVEKALKLNGSEVAGGWKVSAKPYPFYDDNPILVKIRGYEDTWLSDGELEVAVREFFSSCGEVKQVVVHKENGGFCCVDIKGIDAAEKVPELDGSFFGRNKAVVRVLTLPPRHSTHNRARNYGPRNLGLLAANHTAAETAE</sequence>
<dbReference type="Gene3D" id="3.30.70.330">
    <property type="match status" value="2"/>
</dbReference>